<keyword evidence="5" id="KW-1185">Reference proteome</keyword>
<dbReference type="Proteomes" id="UP000014680">
    <property type="component" value="Unassembled WGS sequence"/>
</dbReference>
<dbReference type="GO" id="GO:0003697">
    <property type="term" value="F:single-stranded DNA binding"/>
    <property type="evidence" value="ECO:0007669"/>
    <property type="project" value="TreeGrafter"/>
</dbReference>
<keyword evidence="2 4" id="KW-0240">DNA-directed RNA polymerase</keyword>
<dbReference type="AlphaFoldDB" id="A0A0A1U030"/>
<dbReference type="GO" id="GO:0000932">
    <property type="term" value="C:P-body"/>
    <property type="evidence" value="ECO:0007669"/>
    <property type="project" value="TreeGrafter"/>
</dbReference>
<dbReference type="GO" id="GO:0031369">
    <property type="term" value="F:translation initiation factor binding"/>
    <property type="evidence" value="ECO:0007669"/>
    <property type="project" value="TreeGrafter"/>
</dbReference>
<evidence type="ECO:0000256" key="2">
    <source>
        <dbReference type="ARBA" id="ARBA00022478"/>
    </source>
</evidence>
<dbReference type="InterPro" id="IPR045113">
    <property type="entry name" value="Rpb7-like"/>
</dbReference>
<organism evidence="4 5">
    <name type="scientific">Entamoeba invadens IP1</name>
    <dbReference type="NCBI Taxonomy" id="370355"/>
    <lineage>
        <taxon>Eukaryota</taxon>
        <taxon>Amoebozoa</taxon>
        <taxon>Evosea</taxon>
        <taxon>Archamoebae</taxon>
        <taxon>Mastigamoebida</taxon>
        <taxon>Entamoebidae</taxon>
        <taxon>Entamoeba</taxon>
    </lineage>
</organism>
<dbReference type="GeneID" id="14886465"/>
<dbReference type="OMA" id="ITCMASI"/>
<dbReference type="RefSeq" id="XP_004254021.1">
    <property type="nucleotide sequence ID" value="XM_004253973.1"/>
</dbReference>
<comment type="subcellular location">
    <subcellularLocation>
        <location evidence="1">Nucleus</location>
    </subcellularLocation>
</comment>
<dbReference type="KEGG" id="eiv:EIN_094770"/>
<dbReference type="SMR" id="A0A0A1U030"/>
<dbReference type="PANTHER" id="PTHR12709">
    <property type="entry name" value="DNA-DIRECTED RNA POLYMERASE II, III"/>
    <property type="match status" value="1"/>
</dbReference>
<dbReference type="GO" id="GO:0005665">
    <property type="term" value="C:RNA polymerase II, core complex"/>
    <property type="evidence" value="ECO:0007669"/>
    <property type="project" value="TreeGrafter"/>
</dbReference>
<dbReference type="EMBL" id="KB206860">
    <property type="protein sequence ID" value="ELP87250.1"/>
    <property type="molecule type" value="Genomic_DNA"/>
</dbReference>
<gene>
    <name evidence="4" type="ORF">EIN_094770</name>
</gene>
<reference evidence="4 5" key="1">
    <citation type="submission" date="2012-10" db="EMBL/GenBank/DDBJ databases">
        <authorList>
            <person name="Zafar N."/>
            <person name="Inman J."/>
            <person name="Hall N."/>
            <person name="Lorenzi H."/>
            <person name="Caler E."/>
        </authorList>
    </citation>
    <scope>NUCLEOTIDE SEQUENCE [LARGE SCALE GENOMIC DNA]</scope>
    <source>
        <strain evidence="4 5">IP1</strain>
    </source>
</reference>
<dbReference type="GO" id="GO:0006367">
    <property type="term" value="P:transcription initiation at RNA polymerase II promoter"/>
    <property type="evidence" value="ECO:0007669"/>
    <property type="project" value="TreeGrafter"/>
</dbReference>
<proteinExistence type="predicted"/>
<dbReference type="Gene3D" id="3.30.1490.120">
    <property type="entry name" value="RNA polymerase Rpb7-like, N-terminal domain"/>
    <property type="match status" value="1"/>
</dbReference>
<evidence type="ECO:0000256" key="1">
    <source>
        <dbReference type="ARBA" id="ARBA00004123"/>
    </source>
</evidence>
<protein>
    <submittedName>
        <fullName evidence="4">DNA-directed RNA polymerase II 19 kD polypeptide rpb7, putative</fullName>
    </submittedName>
</protein>
<dbReference type="InterPro" id="IPR036898">
    <property type="entry name" value="RNA_pol_Rpb7-like_N_sf"/>
</dbReference>
<name>A0A0A1U030_ENTIV</name>
<dbReference type="GO" id="GO:0045948">
    <property type="term" value="P:positive regulation of translational initiation"/>
    <property type="evidence" value="ECO:0007669"/>
    <property type="project" value="TreeGrafter"/>
</dbReference>
<evidence type="ECO:0000256" key="3">
    <source>
        <dbReference type="ARBA" id="ARBA00023163"/>
    </source>
</evidence>
<dbReference type="GO" id="GO:0003727">
    <property type="term" value="F:single-stranded RNA binding"/>
    <property type="evidence" value="ECO:0007669"/>
    <property type="project" value="TreeGrafter"/>
</dbReference>
<dbReference type="OrthoDB" id="1162399at2759"/>
<dbReference type="PANTHER" id="PTHR12709:SF4">
    <property type="entry name" value="DNA-DIRECTED RNA POLYMERASE II SUBUNIT RPB7"/>
    <property type="match status" value="1"/>
</dbReference>
<dbReference type="Gene3D" id="2.40.50.140">
    <property type="entry name" value="Nucleic acid-binding proteins"/>
    <property type="match status" value="1"/>
</dbReference>
<evidence type="ECO:0000313" key="5">
    <source>
        <dbReference type="Proteomes" id="UP000014680"/>
    </source>
</evidence>
<dbReference type="VEuPathDB" id="AmoebaDB:EIN_094770"/>
<dbReference type="SUPFAM" id="SSF88798">
    <property type="entry name" value="N-terminal, heterodimerisation domain of RBP7 (RpoE)"/>
    <property type="match status" value="1"/>
</dbReference>
<dbReference type="InterPro" id="IPR012340">
    <property type="entry name" value="NA-bd_OB-fold"/>
</dbReference>
<dbReference type="SUPFAM" id="SSF50249">
    <property type="entry name" value="Nucleic acid-binding proteins"/>
    <property type="match status" value="1"/>
</dbReference>
<sequence length="158" mass="17649">MQITPEHLTPTIERYIDDIINQKTGYNKDYECSVICVTRVIDRKPLRIAEGTGNVVFSVKYEAIVQKLINKEVVDGVISNVSNDGVIVDAGAWKNIHVSFKKVADCQFDEANNCYVDTDKNSGFSIKKGDKVRARLDVVNYHVNGITCMASIERAFSS</sequence>
<accession>A0A0A1U030</accession>
<keyword evidence="3" id="KW-0804">Transcription</keyword>
<dbReference type="GO" id="GO:0060213">
    <property type="term" value="P:positive regulation of nuclear-transcribed mRNA poly(A) tail shortening"/>
    <property type="evidence" value="ECO:0007669"/>
    <property type="project" value="TreeGrafter"/>
</dbReference>
<evidence type="ECO:0000313" key="4">
    <source>
        <dbReference type="EMBL" id="ELP87250.1"/>
    </source>
</evidence>